<organism evidence="1 2">
    <name type="scientific">Natrinema hispanicum</name>
    <dbReference type="NCBI Taxonomy" id="392421"/>
    <lineage>
        <taxon>Archaea</taxon>
        <taxon>Methanobacteriati</taxon>
        <taxon>Methanobacteriota</taxon>
        <taxon>Stenosarchaea group</taxon>
        <taxon>Halobacteria</taxon>
        <taxon>Halobacteriales</taxon>
        <taxon>Natrialbaceae</taxon>
        <taxon>Natrinema</taxon>
    </lineage>
</organism>
<dbReference type="Proteomes" id="UP000291097">
    <property type="component" value="Unassembled WGS sequence"/>
</dbReference>
<gene>
    <name evidence="1" type="ORF">BDK88_3706</name>
</gene>
<accession>A0A482Y2K4</accession>
<evidence type="ECO:0000313" key="2">
    <source>
        <dbReference type="Proteomes" id="UP000291097"/>
    </source>
</evidence>
<protein>
    <submittedName>
        <fullName evidence="1">Uncharacterized protein</fullName>
    </submittedName>
</protein>
<name>A0A482Y2K4_9EURY</name>
<reference evidence="1 2" key="1">
    <citation type="submission" date="2019-02" db="EMBL/GenBank/DDBJ databases">
        <title>Genomic Encyclopedia of Archaeal and Bacterial Type Strains, Phase II (KMG-II): from individual species to whole genera.</title>
        <authorList>
            <person name="Goeker M."/>
        </authorList>
    </citation>
    <scope>NUCLEOTIDE SEQUENCE [LARGE SCALE GENOMIC DNA]</scope>
    <source>
        <strain evidence="1 2">DSM 18328</strain>
    </source>
</reference>
<dbReference type="EMBL" id="SHMP01000007">
    <property type="protein sequence ID" value="RZV06679.1"/>
    <property type="molecule type" value="Genomic_DNA"/>
</dbReference>
<dbReference type="AlphaFoldDB" id="A0A482Y2K4"/>
<sequence length="44" mass="5213">MMTETRDQSFYMYVLLQLRQRIRAQTADQYTAASGNTKLEVKRV</sequence>
<proteinExistence type="predicted"/>
<comment type="caution">
    <text evidence="1">The sequence shown here is derived from an EMBL/GenBank/DDBJ whole genome shotgun (WGS) entry which is preliminary data.</text>
</comment>
<evidence type="ECO:0000313" key="1">
    <source>
        <dbReference type="EMBL" id="RZV06679.1"/>
    </source>
</evidence>